<evidence type="ECO:0000259" key="1">
    <source>
        <dbReference type="Pfam" id="PF14301"/>
    </source>
</evidence>
<keyword evidence="3" id="KW-1185">Reference proteome</keyword>
<dbReference type="Pfam" id="PF14301">
    <property type="entry name" value="DUF4376"/>
    <property type="match status" value="1"/>
</dbReference>
<evidence type="ECO:0000313" key="2">
    <source>
        <dbReference type="EMBL" id="AXO13766.1"/>
    </source>
</evidence>
<proteinExistence type="predicted"/>
<name>A0ABM6XVQ8_9PROT</name>
<protein>
    <submittedName>
        <fullName evidence="2">DUF4376 domain-containing protein</fullName>
    </submittedName>
</protein>
<organism evidence="2 3">
    <name type="scientific">Thalassospira indica</name>
    <dbReference type="NCBI Taxonomy" id="1891279"/>
    <lineage>
        <taxon>Bacteria</taxon>
        <taxon>Pseudomonadati</taxon>
        <taxon>Pseudomonadota</taxon>
        <taxon>Alphaproteobacteria</taxon>
        <taxon>Rhodospirillales</taxon>
        <taxon>Thalassospiraceae</taxon>
        <taxon>Thalassospira</taxon>
    </lineage>
</organism>
<feature type="domain" description="DUF4376" evidence="1">
    <location>
        <begin position="97"/>
        <end position="203"/>
    </location>
</feature>
<dbReference type="RefSeq" id="WP_064787318.1">
    <property type="nucleotide sequence ID" value="NZ_CP031555.1"/>
</dbReference>
<accession>A0ABM6XVQ8</accession>
<evidence type="ECO:0000313" key="3">
    <source>
        <dbReference type="Proteomes" id="UP000256971"/>
    </source>
</evidence>
<dbReference type="InterPro" id="IPR025484">
    <property type="entry name" value="DUF4376"/>
</dbReference>
<gene>
    <name evidence="2" type="ORF">DY252_05670</name>
</gene>
<sequence>MTALYAICDDQWALVRVANSPMGLKAETGKTYSNAALATVEDLRANFVLVIDQGSKPDQEWQTVIGNPQVMIDGDPNDPATMTATLLYTTQPISLDQAKSKLERKVKEHKFRRMSGGIEFDVNGTVYVVQTDERSLALLDRISERAKANQIENGQIVRMADNSSPLLTQQQIIDLNLAVCAMLCACTDAQTEREYAIDALPDDLQAHMDFDVTAGFPAFPATVTE</sequence>
<reference evidence="2 3" key="1">
    <citation type="submission" date="2018-08" db="EMBL/GenBank/DDBJ databases">
        <title>Complete genome sequence of type strain Thalassospira indica MCCC 1A01103T, isolated from isolated from deep seawater of the Indian Ocean.</title>
        <authorList>
            <person name="Liu Y."/>
        </authorList>
    </citation>
    <scope>NUCLEOTIDE SEQUENCE [LARGE SCALE GENOMIC DNA]</scope>
    <source>
        <strain evidence="2 3">PB8BT</strain>
    </source>
</reference>
<dbReference type="EMBL" id="CP031555">
    <property type="protein sequence ID" value="AXO13766.1"/>
    <property type="molecule type" value="Genomic_DNA"/>
</dbReference>
<dbReference type="Proteomes" id="UP000256971">
    <property type="component" value="Chromosome"/>
</dbReference>